<evidence type="ECO:0000256" key="1">
    <source>
        <dbReference type="SAM" id="SignalP"/>
    </source>
</evidence>
<feature type="chain" id="PRO_5014746817" evidence="1">
    <location>
        <begin position="26"/>
        <end position="75"/>
    </location>
</feature>
<accession>A0A2M4B3L3</accession>
<protein>
    <submittedName>
        <fullName evidence="2">Putative secreted protein</fullName>
    </submittedName>
</protein>
<dbReference type="EMBL" id="GGFK01014324">
    <property type="protein sequence ID" value="MBW47645.1"/>
    <property type="molecule type" value="Transcribed_RNA"/>
</dbReference>
<keyword evidence="1" id="KW-0732">Signal</keyword>
<name>A0A2M4B3L3_9DIPT</name>
<organism evidence="2">
    <name type="scientific">Anopheles triannulatus</name>
    <dbReference type="NCBI Taxonomy" id="58253"/>
    <lineage>
        <taxon>Eukaryota</taxon>
        <taxon>Metazoa</taxon>
        <taxon>Ecdysozoa</taxon>
        <taxon>Arthropoda</taxon>
        <taxon>Hexapoda</taxon>
        <taxon>Insecta</taxon>
        <taxon>Pterygota</taxon>
        <taxon>Neoptera</taxon>
        <taxon>Endopterygota</taxon>
        <taxon>Diptera</taxon>
        <taxon>Nematocera</taxon>
        <taxon>Culicoidea</taxon>
        <taxon>Culicidae</taxon>
        <taxon>Anophelinae</taxon>
        <taxon>Anopheles</taxon>
    </lineage>
</organism>
<sequence>MAARTTPSQRFLPVVLFCALDSTSMTTTSSFAPTTGTSADCHVVAVGERNRLVVVVVRSDPQKCKKTWPHRREKD</sequence>
<dbReference type="AlphaFoldDB" id="A0A2M4B3L3"/>
<proteinExistence type="predicted"/>
<feature type="signal peptide" evidence="1">
    <location>
        <begin position="1"/>
        <end position="25"/>
    </location>
</feature>
<evidence type="ECO:0000313" key="2">
    <source>
        <dbReference type="EMBL" id="MBW47645.1"/>
    </source>
</evidence>
<reference evidence="2" key="1">
    <citation type="submission" date="2018-01" db="EMBL/GenBank/DDBJ databases">
        <title>An insight into the sialome of Amazonian anophelines.</title>
        <authorList>
            <person name="Ribeiro J.M."/>
            <person name="Scarpassa V."/>
            <person name="Calvo E."/>
        </authorList>
    </citation>
    <scope>NUCLEOTIDE SEQUENCE</scope>
    <source>
        <tissue evidence="2">Salivary glands</tissue>
    </source>
</reference>